<feature type="transmembrane region" description="Helical" evidence="1">
    <location>
        <begin position="37"/>
        <end position="59"/>
    </location>
</feature>
<dbReference type="OrthoDB" id="591587at2759"/>
<evidence type="ECO:0000256" key="1">
    <source>
        <dbReference type="SAM" id="Phobius"/>
    </source>
</evidence>
<organism evidence="2 3">
    <name type="scientific">Gossypium australe</name>
    <dbReference type="NCBI Taxonomy" id="47621"/>
    <lineage>
        <taxon>Eukaryota</taxon>
        <taxon>Viridiplantae</taxon>
        <taxon>Streptophyta</taxon>
        <taxon>Embryophyta</taxon>
        <taxon>Tracheophyta</taxon>
        <taxon>Spermatophyta</taxon>
        <taxon>Magnoliopsida</taxon>
        <taxon>eudicotyledons</taxon>
        <taxon>Gunneridae</taxon>
        <taxon>Pentapetalae</taxon>
        <taxon>rosids</taxon>
        <taxon>malvids</taxon>
        <taxon>Malvales</taxon>
        <taxon>Malvaceae</taxon>
        <taxon>Malvoideae</taxon>
        <taxon>Gossypium</taxon>
    </lineage>
</organism>
<keyword evidence="1" id="KW-0812">Transmembrane</keyword>
<reference evidence="3" key="1">
    <citation type="journal article" date="2019" name="Plant Biotechnol. J.">
        <title>Genome sequencing of the Australian wild diploid species Gossypium australe highlights disease resistance and delayed gland morphogenesis.</title>
        <authorList>
            <person name="Cai Y."/>
            <person name="Cai X."/>
            <person name="Wang Q."/>
            <person name="Wang P."/>
            <person name="Zhang Y."/>
            <person name="Cai C."/>
            <person name="Xu Y."/>
            <person name="Wang K."/>
            <person name="Zhou Z."/>
            <person name="Wang C."/>
            <person name="Geng S."/>
            <person name="Li B."/>
            <person name="Dong Q."/>
            <person name="Hou Y."/>
            <person name="Wang H."/>
            <person name="Ai P."/>
            <person name="Liu Z."/>
            <person name="Yi F."/>
            <person name="Sun M."/>
            <person name="An G."/>
            <person name="Cheng J."/>
            <person name="Zhang Y."/>
            <person name="Shi Q."/>
            <person name="Xie Y."/>
            <person name="Shi X."/>
            <person name="Chang Y."/>
            <person name="Huang F."/>
            <person name="Chen Y."/>
            <person name="Hong S."/>
            <person name="Mi L."/>
            <person name="Sun Q."/>
            <person name="Zhang L."/>
            <person name="Zhou B."/>
            <person name="Peng R."/>
            <person name="Zhang X."/>
            <person name="Liu F."/>
        </authorList>
    </citation>
    <scope>NUCLEOTIDE SEQUENCE [LARGE SCALE GENOMIC DNA]</scope>
    <source>
        <strain evidence="3">cv. PA1801</strain>
    </source>
</reference>
<protein>
    <submittedName>
        <fullName evidence="2">UPF0481 protein</fullName>
    </submittedName>
</protein>
<dbReference type="PANTHER" id="PTHR31170">
    <property type="entry name" value="BNAC04G53230D PROTEIN"/>
    <property type="match status" value="1"/>
</dbReference>
<keyword evidence="1" id="KW-1133">Transmembrane helix</keyword>
<name>A0A5B6V4Y3_9ROSI</name>
<dbReference type="Proteomes" id="UP000325315">
    <property type="component" value="Unassembled WGS sequence"/>
</dbReference>
<keyword evidence="3" id="KW-1185">Reference proteome</keyword>
<evidence type="ECO:0000313" key="2">
    <source>
        <dbReference type="EMBL" id="KAA3464160.1"/>
    </source>
</evidence>
<gene>
    <name evidence="2" type="ORF">EPI10_008448</name>
</gene>
<evidence type="ECO:0000313" key="3">
    <source>
        <dbReference type="Proteomes" id="UP000325315"/>
    </source>
</evidence>
<dbReference type="EMBL" id="SMMG02000008">
    <property type="protein sequence ID" value="KAA3464160.1"/>
    <property type="molecule type" value="Genomic_DNA"/>
</dbReference>
<dbReference type="AlphaFoldDB" id="A0A5B6V4Y3"/>
<comment type="caution">
    <text evidence="2">The sequence shown here is derived from an EMBL/GenBank/DDBJ whole genome shotgun (WGS) entry which is preliminary data.</text>
</comment>
<keyword evidence="1" id="KW-0472">Membrane</keyword>
<feature type="transmembrane region" description="Helical" evidence="1">
    <location>
        <begin position="528"/>
        <end position="548"/>
    </location>
</feature>
<dbReference type="PANTHER" id="PTHR31170:SF17">
    <property type="match status" value="1"/>
</dbReference>
<dbReference type="Pfam" id="PF03140">
    <property type="entry name" value="DUF247"/>
    <property type="match status" value="1"/>
</dbReference>
<sequence length="550" mass="63612">MASQEMTESEFRNLISFEQCYPNSSTRFIMRLMSRNFIILPFATIGGLDVMLFTCIFQVSAIGKPWGIVSQVPPTLYAVPSLAEYTKNLGGGGPPELYAFELGIAATYRKRKKKKKSKESKMTIPVSDTVVDVESLVASMENKMMGSQLRLSPDYCIFRTPTILFRHSPNAYIPNCFAFGPFHRCQPNLKATEKIKVKYLRELLLRSSNPEAMLRECLNSVKEIKGKARDFYAGYIDLAEEEFLEMLVVDGCFIVELFRKDADVVAKENDDPIFSMSCMLQFLNHDLILLENQIPWLVLQLLFDKTKASTETNSLVELALQFFRTMFSYENPINPSLFFEKEIKHILDLLRLSLVLPSEEVELYERKKQLNKQPSEWQPIPSATRLNEAGVKFRRVVNVKSILDIKYSNGVLEIPSLLIQETTETVFRNLISYEQCLPHCKPVFTSYAKIMDNLIDTPHDMEILCKKVVLDNWLSPEDATHFFNKLYNDTYVKDFYYADLCNQLNDHCRKWLPKWRAAYVHNYFSKPWAIAAQIYAIIIFFLTAYQSFKK</sequence>
<accession>A0A5B6V4Y3</accession>
<dbReference type="InterPro" id="IPR004158">
    <property type="entry name" value="DUF247_pln"/>
</dbReference>
<proteinExistence type="predicted"/>